<reference evidence="5" key="1">
    <citation type="journal article" date="2020" name="Ecol. Evol.">
        <title>Genome structure and content of the rice root-knot nematode (Meloidogyne graminicola).</title>
        <authorList>
            <person name="Phan N.T."/>
            <person name="Danchin E.G.J."/>
            <person name="Klopp C."/>
            <person name="Perfus-Barbeoch L."/>
            <person name="Kozlowski D.K."/>
            <person name="Koutsovoulos G.D."/>
            <person name="Lopez-Roques C."/>
            <person name="Bouchez O."/>
            <person name="Zahm M."/>
            <person name="Besnard G."/>
            <person name="Bellafiore S."/>
        </authorList>
    </citation>
    <scope>NUCLEOTIDE SEQUENCE</scope>
    <source>
        <strain evidence="5">VN-18</strain>
    </source>
</reference>
<dbReference type="OrthoDB" id="6334211at2759"/>
<dbReference type="GO" id="GO:0005829">
    <property type="term" value="C:cytosol"/>
    <property type="evidence" value="ECO:0007669"/>
    <property type="project" value="TreeGrafter"/>
</dbReference>
<evidence type="ECO:0000256" key="1">
    <source>
        <dbReference type="ARBA" id="ARBA00005790"/>
    </source>
</evidence>
<accession>A0A8S9ZNP3</accession>
<dbReference type="InterPro" id="IPR027417">
    <property type="entry name" value="P-loop_NTPase"/>
</dbReference>
<dbReference type="InterPro" id="IPR008145">
    <property type="entry name" value="GK/Ca_channel_bsu"/>
</dbReference>
<proteinExistence type="inferred from homology"/>
<dbReference type="Gene3D" id="3.40.50.300">
    <property type="entry name" value="P-loop containing nucleotide triphosphate hydrolases"/>
    <property type="match status" value="1"/>
</dbReference>
<dbReference type="SUPFAM" id="SSF52540">
    <property type="entry name" value="P-loop containing nucleoside triphosphate hydrolases"/>
    <property type="match status" value="1"/>
</dbReference>
<dbReference type="CDD" id="cd00071">
    <property type="entry name" value="GMPK"/>
    <property type="match status" value="1"/>
</dbReference>
<evidence type="ECO:0000256" key="3">
    <source>
        <dbReference type="ARBA" id="ARBA00022777"/>
    </source>
</evidence>
<dbReference type="SMART" id="SM00072">
    <property type="entry name" value="GuKc"/>
    <property type="match status" value="1"/>
</dbReference>
<dbReference type="Proteomes" id="UP000605970">
    <property type="component" value="Unassembled WGS sequence"/>
</dbReference>
<dbReference type="InterPro" id="IPR008144">
    <property type="entry name" value="Guanylate_kin-like_dom"/>
</dbReference>
<feature type="domain" description="Guanylate kinase-like" evidence="4">
    <location>
        <begin position="79"/>
        <end position="159"/>
    </location>
</feature>
<keyword evidence="3 5" id="KW-0418">Kinase</keyword>
<name>A0A8S9ZNP3_9BILA</name>
<dbReference type="InterPro" id="IPR020590">
    <property type="entry name" value="Guanylate_kinase_CS"/>
</dbReference>
<sequence>MLRYAFFQKLRTVLGLILLIRRFRANRLNSWLFYRLYFTAAYRQKLNSQPQPATTSTSVQEFITINSRNNSICCSTMMIKPIIISGPSGGGKSTMLAKAMKEYPDAFAFSISHTTRKSRDGELDGQHYYFIEKSEFERMVKEGQFFEYAQFGGNFYGTRFGIFPLYVRSFWNPFI</sequence>
<evidence type="ECO:0000313" key="6">
    <source>
        <dbReference type="Proteomes" id="UP000605970"/>
    </source>
</evidence>
<dbReference type="GO" id="GO:0004385">
    <property type="term" value="F:GMP kinase activity"/>
    <property type="evidence" value="ECO:0007669"/>
    <property type="project" value="TreeGrafter"/>
</dbReference>
<organism evidence="5 6">
    <name type="scientific">Meloidogyne graminicola</name>
    <dbReference type="NCBI Taxonomy" id="189291"/>
    <lineage>
        <taxon>Eukaryota</taxon>
        <taxon>Metazoa</taxon>
        <taxon>Ecdysozoa</taxon>
        <taxon>Nematoda</taxon>
        <taxon>Chromadorea</taxon>
        <taxon>Rhabditida</taxon>
        <taxon>Tylenchina</taxon>
        <taxon>Tylenchomorpha</taxon>
        <taxon>Tylenchoidea</taxon>
        <taxon>Meloidogynidae</taxon>
        <taxon>Meloidogyninae</taxon>
        <taxon>Meloidogyne</taxon>
    </lineage>
</organism>
<keyword evidence="6" id="KW-1185">Reference proteome</keyword>
<comment type="caution">
    <text evidence="5">The sequence shown here is derived from an EMBL/GenBank/DDBJ whole genome shotgun (WGS) entry which is preliminary data.</text>
</comment>
<dbReference type="EMBL" id="JABEBT010000047">
    <property type="protein sequence ID" value="KAF7635044.1"/>
    <property type="molecule type" value="Genomic_DNA"/>
</dbReference>
<dbReference type="PROSITE" id="PS50052">
    <property type="entry name" value="GUANYLATE_KINASE_2"/>
    <property type="match status" value="1"/>
</dbReference>
<gene>
    <name evidence="5" type="ORF">Mgra_00005485</name>
</gene>
<evidence type="ECO:0000256" key="2">
    <source>
        <dbReference type="ARBA" id="ARBA00022679"/>
    </source>
</evidence>
<comment type="similarity">
    <text evidence="1">Belongs to the guanylate kinase family.</text>
</comment>
<dbReference type="PANTHER" id="PTHR23117">
    <property type="entry name" value="GUANYLATE KINASE-RELATED"/>
    <property type="match status" value="1"/>
</dbReference>
<dbReference type="PROSITE" id="PS00856">
    <property type="entry name" value="GUANYLATE_KINASE_1"/>
    <property type="match status" value="1"/>
</dbReference>
<evidence type="ECO:0000313" key="5">
    <source>
        <dbReference type="EMBL" id="KAF7635044.1"/>
    </source>
</evidence>
<dbReference type="AlphaFoldDB" id="A0A8S9ZNP3"/>
<protein>
    <submittedName>
        <fullName evidence="5">Guanylate kinase-like domain-containing protein</fullName>
    </submittedName>
</protein>
<evidence type="ECO:0000259" key="4">
    <source>
        <dbReference type="PROSITE" id="PS50052"/>
    </source>
</evidence>
<dbReference type="PANTHER" id="PTHR23117:SF13">
    <property type="entry name" value="GUANYLATE KINASE"/>
    <property type="match status" value="1"/>
</dbReference>
<dbReference type="Pfam" id="PF00625">
    <property type="entry name" value="Guanylate_kin"/>
    <property type="match status" value="1"/>
</dbReference>
<keyword evidence="2" id="KW-0808">Transferase</keyword>